<dbReference type="GO" id="GO:0004222">
    <property type="term" value="F:metalloendopeptidase activity"/>
    <property type="evidence" value="ECO:0007669"/>
    <property type="project" value="InterPro"/>
</dbReference>
<dbReference type="Gene3D" id="3.40.390.10">
    <property type="entry name" value="Collagenase (Catalytic Domain)"/>
    <property type="match status" value="1"/>
</dbReference>
<dbReference type="SUPFAM" id="SSF55486">
    <property type="entry name" value="Metalloproteases ('zincins'), catalytic domain"/>
    <property type="match status" value="1"/>
</dbReference>
<protein>
    <submittedName>
        <fullName evidence="3">Metallo-peptidase family M12</fullName>
    </submittedName>
</protein>
<evidence type="ECO:0000256" key="1">
    <source>
        <dbReference type="SAM" id="SignalP"/>
    </source>
</evidence>
<dbReference type="GO" id="GO:0006508">
    <property type="term" value="P:proteolysis"/>
    <property type="evidence" value="ECO:0007669"/>
    <property type="project" value="InterPro"/>
</dbReference>
<dbReference type="Pfam" id="PF13688">
    <property type="entry name" value="Reprolysin_5"/>
    <property type="match status" value="1"/>
</dbReference>
<sequence length="462" mass="47706">MRTFPGPALSILLVFLSTTGLCASPVAPRAQLLGHASASARAILLPARASGLETVALSFTPLKVFTDDAELIIVDQDGHAHLSELPDTRFYRVAAANAPGLAGVLAVADAGNIFGLVRSGTEFSQLRFAPDGQLTLDRIDMGAVPARDFRCANDHSASGMSMDATGMLGHVMPAEPDPAAASAAYTARIAIETDTEFLGRFSGNTTNATSYVGGLIGFTSTIYDAQVQTNMQVSFLRLWTSPDPYVESTPECLLLESGNYWNANQTSTSRTTMHFLSGKTTTAGIAWIGVLCRGAFTTSQSAVGASCSSLAASGSFGGGYGVTEGISGSFNPGSPSVVWDVAGVAHEIGHNFNSPHTHCYGGIGGSPDPVDQCYASESGCYAGTPSLPGPQGQGSGTIMSYCQLRAGGFSNVALTLGAGHPFGVLPGRVPSRMFAHVQSQAGSNPGCLALQAIDLIFANGFD</sequence>
<dbReference type="STRING" id="578942.SAMN05216289_14412"/>
<reference evidence="3 4" key="1">
    <citation type="submission" date="2016-10" db="EMBL/GenBank/DDBJ databases">
        <authorList>
            <person name="de Groot N.N."/>
        </authorList>
    </citation>
    <scope>NUCLEOTIDE SEQUENCE [LARGE SCALE GENOMIC DNA]</scope>
    <source>
        <strain evidence="3 4">CGMCC 1.7659</strain>
    </source>
</reference>
<name>A0A1I5AVP7_9GAMM</name>
<dbReference type="OrthoDB" id="877328at2"/>
<evidence type="ECO:0000313" key="4">
    <source>
        <dbReference type="Proteomes" id="UP000198575"/>
    </source>
</evidence>
<keyword evidence="4" id="KW-1185">Reference proteome</keyword>
<feature type="signal peptide" evidence="1">
    <location>
        <begin position="1"/>
        <end position="23"/>
    </location>
</feature>
<dbReference type="InterPro" id="IPR024079">
    <property type="entry name" value="MetalloPept_cat_dom_sf"/>
</dbReference>
<dbReference type="EMBL" id="FOVF01000044">
    <property type="protein sequence ID" value="SFN66596.1"/>
    <property type="molecule type" value="Genomic_DNA"/>
</dbReference>
<evidence type="ECO:0000313" key="3">
    <source>
        <dbReference type="EMBL" id="SFN66596.1"/>
    </source>
</evidence>
<organism evidence="3 4">
    <name type="scientific">Dokdonella immobilis</name>
    <dbReference type="NCBI Taxonomy" id="578942"/>
    <lineage>
        <taxon>Bacteria</taxon>
        <taxon>Pseudomonadati</taxon>
        <taxon>Pseudomonadota</taxon>
        <taxon>Gammaproteobacteria</taxon>
        <taxon>Lysobacterales</taxon>
        <taxon>Rhodanobacteraceae</taxon>
        <taxon>Dokdonella</taxon>
    </lineage>
</organism>
<feature type="chain" id="PRO_5011768055" evidence="1">
    <location>
        <begin position="24"/>
        <end position="462"/>
    </location>
</feature>
<dbReference type="PROSITE" id="PS50215">
    <property type="entry name" value="ADAM_MEPRO"/>
    <property type="match status" value="1"/>
</dbReference>
<dbReference type="Proteomes" id="UP000198575">
    <property type="component" value="Unassembled WGS sequence"/>
</dbReference>
<proteinExistence type="predicted"/>
<dbReference type="AlphaFoldDB" id="A0A1I5AVP7"/>
<accession>A0A1I5AVP7</accession>
<keyword evidence="1" id="KW-0732">Signal</keyword>
<dbReference type="InterPro" id="IPR001590">
    <property type="entry name" value="Peptidase_M12B"/>
</dbReference>
<evidence type="ECO:0000259" key="2">
    <source>
        <dbReference type="PROSITE" id="PS50215"/>
    </source>
</evidence>
<gene>
    <name evidence="3" type="ORF">SAMN05216289_14412</name>
</gene>
<dbReference type="RefSeq" id="WP_092410786.1">
    <property type="nucleotide sequence ID" value="NZ_FOVF01000044.1"/>
</dbReference>
<feature type="domain" description="Peptidase M12B" evidence="2">
    <location>
        <begin position="185"/>
        <end position="405"/>
    </location>
</feature>